<evidence type="ECO:0000259" key="2">
    <source>
        <dbReference type="Pfam" id="PF07786"/>
    </source>
</evidence>
<feature type="transmembrane region" description="Helical" evidence="1">
    <location>
        <begin position="133"/>
        <end position="150"/>
    </location>
</feature>
<keyword evidence="1" id="KW-0472">Membrane</keyword>
<feature type="transmembrane region" description="Helical" evidence="1">
    <location>
        <begin position="224"/>
        <end position="242"/>
    </location>
</feature>
<reference evidence="4" key="1">
    <citation type="submission" date="2012-02" db="EMBL/GenBank/DDBJ databases">
        <title>The complete genome of Echinicola vietnamensis DSM 17526.</title>
        <authorList>
            <person name="Lucas S."/>
            <person name="Copeland A."/>
            <person name="Lapidus A."/>
            <person name="Glavina del Rio T."/>
            <person name="Dalin E."/>
            <person name="Tice H."/>
            <person name="Bruce D."/>
            <person name="Goodwin L."/>
            <person name="Pitluck S."/>
            <person name="Peters L."/>
            <person name="Ovchinnikova G."/>
            <person name="Teshima H."/>
            <person name="Kyrpides N."/>
            <person name="Mavromatis K."/>
            <person name="Ivanova N."/>
            <person name="Brettin T."/>
            <person name="Detter J.C."/>
            <person name="Han C."/>
            <person name="Larimer F."/>
            <person name="Land M."/>
            <person name="Hauser L."/>
            <person name="Markowitz V."/>
            <person name="Cheng J.-F."/>
            <person name="Hugenholtz P."/>
            <person name="Woyke T."/>
            <person name="Wu D."/>
            <person name="Brambilla E."/>
            <person name="Klenk H.-P."/>
            <person name="Eisen J.A."/>
        </authorList>
    </citation>
    <scope>NUCLEOTIDE SEQUENCE [LARGE SCALE GENOMIC DNA]</scope>
    <source>
        <strain evidence="4">DSM 17526 / LMG 23754 / KMM 6221</strain>
    </source>
</reference>
<keyword evidence="1" id="KW-1133">Transmembrane helix</keyword>
<sequence>MHVNNPTKTQRPSKVSEPIIEAKRSYAIDVFRAVTMLLMIFVNDLWTLEGYPDWLGHAAVGEDRLGFSDVIFPAFLFIVGLSIPFALQNRFRKRIPKIKLAEHIILRGLALLVMGIFHVNLESYAAQAPLTKPVWQLLITAGFFLIWMDYPLGWRKVAKRGLRGIGIGLLVIMAFLYRGGTEANLSGMKFHWYGILGLIGWAYLICALIFLFTKGNLLKQWMAFLFFMAFNSLESLGLLEFLEPVKPYVWIVGNGAMPAFTMAGVVVSLYYQRWFLQGQSRRFAQFVTGFSGVMLGYGIATRPLWGIHKIGDSPSWVAICLTISVAAFGFFIWLVDIKGKKAWFSWLKPAGTSTLTCYLIPYVHYALYVMVGVQLPDVLRTGHLGILKCLGYALAIVLLTGLLERKQIRLKL</sequence>
<keyword evidence="4" id="KW-1185">Reference proteome</keyword>
<feature type="transmembrane region" description="Helical" evidence="1">
    <location>
        <begin position="70"/>
        <end position="88"/>
    </location>
</feature>
<evidence type="ECO:0000313" key="4">
    <source>
        <dbReference type="Proteomes" id="UP000010796"/>
    </source>
</evidence>
<dbReference type="AlphaFoldDB" id="L0G3P6"/>
<feature type="transmembrane region" description="Helical" evidence="1">
    <location>
        <begin position="315"/>
        <end position="335"/>
    </location>
</feature>
<feature type="transmembrane region" description="Helical" evidence="1">
    <location>
        <begin position="283"/>
        <end position="300"/>
    </location>
</feature>
<dbReference type="HOGENOM" id="CLU_056548_0_0_10"/>
<dbReference type="eggNOG" id="COG4299">
    <property type="taxonomic scope" value="Bacteria"/>
</dbReference>
<name>L0G3P6_ECHVK</name>
<gene>
    <name evidence="3" type="ordered locus">Echvi_3932</name>
</gene>
<dbReference type="InterPro" id="IPR012429">
    <property type="entry name" value="HGSNAT_cat"/>
</dbReference>
<dbReference type="OrthoDB" id="9788724at2"/>
<feature type="domain" description="Heparan-alpha-glucosaminide N-acetyltransferase catalytic" evidence="2">
    <location>
        <begin position="24"/>
        <end position="116"/>
    </location>
</feature>
<feature type="transmembrane region" description="Helical" evidence="1">
    <location>
        <begin position="355"/>
        <end position="373"/>
    </location>
</feature>
<accession>L0G3P6</accession>
<dbReference type="Proteomes" id="UP000010796">
    <property type="component" value="Chromosome"/>
</dbReference>
<feature type="transmembrane region" description="Helical" evidence="1">
    <location>
        <begin position="385"/>
        <end position="403"/>
    </location>
</feature>
<feature type="transmembrane region" description="Helical" evidence="1">
    <location>
        <begin position="100"/>
        <end position="121"/>
    </location>
</feature>
<proteinExistence type="predicted"/>
<organism evidence="3 4">
    <name type="scientific">Echinicola vietnamensis (strain DSM 17526 / LMG 23754 / KMM 6221)</name>
    <dbReference type="NCBI Taxonomy" id="926556"/>
    <lineage>
        <taxon>Bacteria</taxon>
        <taxon>Pseudomonadati</taxon>
        <taxon>Bacteroidota</taxon>
        <taxon>Cytophagia</taxon>
        <taxon>Cytophagales</taxon>
        <taxon>Cyclobacteriaceae</taxon>
        <taxon>Echinicola</taxon>
    </lineage>
</organism>
<protein>
    <recommendedName>
        <fullName evidence="2">Heparan-alpha-glucosaminide N-acetyltransferase catalytic domain-containing protein</fullName>
    </recommendedName>
</protein>
<evidence type="ECO:0000313" key="3">
    <source>
        <dbReference type="EMBL" id="AGA80142.1"/>
    </source>
</evidence>
<dbReference type="PANTHER" id="PTHR31061:SF24">
    <property type="entry name" value="LD22376P"/>
    <property type="match status" value="1"/>
</dbReference>
<feature type="transmembrane region" description="Helical" evidence="1">
    <location>
        <begin position="26"/>
        <end position="46"/>
    </location>
</feature>
<dbReference type="PANTHER" id="PTHR31061">
    <property type="entry name" value="LD22376P"/>
    <property type="match status" value="1"/>
</dbReference>
<dbReference type="EMBL" id="CP003346">
    <property type="protein sequence ID" value="AGA80142.1"/>
    <property type="molecule type" value="Genomic_DNA"/>
</dbReference>
<feature type="transmembrane region" description="Helical" evidence="1">
    <location>
        <begin position="192"/>
        <end position="212"/>
    </location>
</feature>
<dbReference type="PATRIC" id="fig|926556.3.peg.4141"/>
<feature type="transmembrane region" description="Helical" evidence="1">
    <location>
        <begin position="162"/>
        <end position="180"/>
    </location>
</feature>
<feature type="transmembrane region" description="Helical" evidence="1">
    <location>
        <begin position="248"/>
        <end position="271"/>
    </location>
</feature>
<evidence type="ECO:0000256" key="1">
    <source>
        <dbReference type="SAM" id="Phobius"/>
    </source>
</evidence>
<dbReference type="Pfam" id="PF07786">
    <property type="entry name" value="HGSNAT_cat"/>
    <property type="match status" value="1"/>
</dbReference>
<keyword evidence="1" id="KW-0812">Transmembrane</keyword>
<dbReference type="RefSeq" id="WP_015267680.1">
    <property type="nucleotide sequence ID" value="NC_019904.1"/>
</dbReference>
<dbReference type="STRING" id="926556.Echvi_3932"/>
<dbReference type="KEGG" id="evi:Echvi_3932"/>